<evidence type="ECO:0000313" key="4">
    <source>
        <dbReference type="RefSeq" id="XP_040939134.1"/>
    </source>
</evidence>
<gene>
    <name evidence="4" type="primary">LOC121211027</name>
</gene>
<keyword evidence="3" id="KW-1185">Reference proteome</keyword>
<organism evidence="3 4">
    <name type="scientific">Gossypium hirsutum</name>
    <name type="common">Upland cotton</name>
    <name type="synonym">Gossypium mexicanum</name>
    <dbReference type="NCBI Taxonomy" id="3635"/>
    <lineage>
        <taxon>Eukaryota</taxon>
        <taxon>Viridiplantae</taxon>
        <taxon>Streptophyta</taxon>
        <taxon>Embryophyta</taxon>
        <taxon>Tracheophyta</taxon>
        <taxon>Spermatophyta</taxon>
        <taxon>Magnoliopsida</taxon>
        <taxon>eudicotyledons</taxon>
        <taxon>Gunneridae</taxon>
        <taxon>Pentapetalae</taxon>
        <taxon>rosids</taxon>
        <taxon>malvids</taxon>
        <taxon>Malvales</taxon>
        <taxon>Malvaceae</taxon>
        <taxon>Malvoideae</taxon>
        <taxon>Gossypium</taxon>
    </lineage>
</organism>
<feature type="compositionally biased region" description="Pro residues" evidence="2">
    <location>
        <begin position="210"/>
        <end position="221"/>
    </location>
</feature>
<protein>
    <submittedName>
        <fullName evidence="4">Uncharacterized protein</fullName>
    </submittedName>
</protein>
<dbReference type="Proteomes" id="UP000818029">
    <property type="component" value="Chromosome A02"/>
</dbReference>
<feature type="region of interest" description="Disordered" evidence="2">
    <location>
        <begin position="203"/>
        <end position="227"/>
    </location>
</feature>
<accession>A0ABM2Z8W2</accession>
<reference evidence="4" key="2">
    <citation type="submission" date="2025-08" db="UniProtKB">
        <authorList>
            <consortium name="RefSeq"/>
        </authorList>
    </citation>
    <scope>IDENTIFICATION</scope>
</reference>
<evidence type="ECO:0000256" key="1">
    <source>
        <dbReference type="SAM" id="Coils"/>
    </source>
</evidence>
<keyword evidence="1" id="KW-0175">Coiled coil</keyword>
<dbReference type="GeneID" id="121211027"/>
<evidence type="ECO:0000256" key="2">
    <source>
        <dbReference type="SAM" id="MobiDB-lite"/>
    </source>
</evidence>
<sequence length="266" mass="30649">MAQVALRRAKVGGSSNQWQKEVQEEKARAEYWERKFQEMQVQNLALEEEDKGLKTKVIELGKSLRWHQNHNSTVELKELRSKVEDLELALYDGELRVEQLKAQEDYLRGELHQAKEQVEKRGRKENLEITHPYGTCAKTKNMDQRFEQLQKDMQDQMQEQLAKIQNEMREQMLEAQRNMMAEMAQLLRATDKGKTPMAITKEENEGPPLGFTPPHVPPQTEVPPRRPSVTVRPQYGPVNAGIPINFPSGLGNNLGDSSILLLLIWI</sequence>
<dbReference type="RefSeq" id="XP_040939134.1">
    <property type="nucleotide sequence ID" value="XM_041083200.1"/>
</dbReference>
<feature type="coiled-coil region" evidence="1">
    <location>
        <begin position="15"/>
        <end position="174"/>
    </location>
</feature>
<proteinExistence type="predicted"/>
<reference evidence="3" key="1">
    <citation type="journal article" date="2020" name="Nat. Genet.">
        <title>Genomic diversifications of five Gossypium allopolyploid species and their impact on cotton improvement.</title>
        <authorList>
            <person name="Chen Z.J."/>
            <person name="Sreedasyam A."/>
            <person name="Ando A."/>
            <person name="Song Q."/>
            <person name="De Santiago L.M."/>
            <person name="Hulse-Kemp A.M."/>
            <person name="Ding M."/>
            <person name="Ye W."/>
            <person name="Kirkbride R.C."/>
            <person name="Jenkins J."/>
            <person name="Plott C."/>
            <person name="Lovell J."/>
            <person name="Lin Y.M."/>
            <person name="Vaughn R."/>
            <person name="Liu B."/>
            <person name="Simpson S."/>
            <person name="Scheffler B.E."/>
            <person name="Wen L."/>
            <person name="Saski C.A."/>
            <person name="Grover C.E."/>
            <person name="Hu G."/>
            <person name="Conover J.L."/>
            <person name="Carlson J.W."/>
            <person name="Shu S."/>
            <person name="Boston L.B."/>
            <person name="Williams M."/>
            <person name="Peterson D.G."/>
            <person name="McGee K."/>
            <person name="Jones D.C."/>
            <person name="Wendel J.F."/>
            <person name="Stelly D.M."/>
            <person name="Grimwood J."/>
            <person name="Schmutz J."/>
        </authorList>
    </citation>
    <scope>NUCLEOTIDE SEQUENCE [LARGE SCALE GENOMIC DNA]</scope>
    <source>
        <strain evidence="3">cv. TM-1</strain>
    </source>
</reference>
<evidence type="ECO:0000313" key="3">
    <source>
        <dbReference type="Proteomes" id="UP000818029"/>
    </source>
</evidence>
<name>A0ABM2Z8W2_GOSHI</name>